<dbReference type="GO" id="GO:0005886">
    <property type="term" value="C:plasma membrane"/>
    <property type="evidence" value="ECO:0007669"/>
    <property type="project" value="UniProtKB-SubCell"/>
</dbReference>
<evidence type="ECO:0000256" key="5">
    <source>
        <dbReference type="ARBA" id="ARBA00022553"/>
    </source>
</evidence>
<dbReference type="SUPFAM" id="SSF158472">
    <property type="entry name" value="HAMP domain-like"/>
    <property type="match status" value="1"/>
</dbReference>
<dbReference type="InterPro" id="IPR005467">
    <property type="entry name" value="His_kinase_dom"/>
</dbReference>
<evidence type="ECO:0000313" key="16">
    <source>
        <dbReference type="EMBL" id="MBA4493344.1"/>
    </source>
</evidence>
<keyword evidence="11 13" id="KW-0472">Membrane</keyword>
<name>A0A7W1WNW1_9BACL</name>
<keyword evidence="13" id="KW-0812">Transmembrane</keyword>
<evidence type="ECO:0000256" key="12">
    <source>
        <dbReference type="SAM" id="Coils"/>
    </source>
</evidence>
<comment type="caution">
    <text evidence="16">The sequence shown here is derived from an EMBL/GenBank/DDBJ whole genome shotgun (WGS) entry which is preliminary data.</text>
</comment>
<dbReference type="Pfam" id="PF02518">
    <property type="entry name" value="HATPase_c"/>
    <property type="match status" value="1"/>
</dbReference>
<dbReference type="PROSITE" id="PS50109">
    <property type="entry name" value="HIS_KIN"/>
    <property type="match status" value="1"/>
</dbReference>
<dbReference type="GO" id="GO:0000155">
    <property type="term" value="F:phosphorelay sensor kinase activity"/>
    <property type="evidence" value="ECO:0007669"/>
    <property type="project" value="InterPro"/>
</dbReference>
<dbReference type="SUPFAM" id="SSF55874">
    <property type="entry name" value="ATPase domain of HSP90 chaperone/DNA topoisomerase II/histidine kinase"/>
    <property type="match status" value="1"/>
</dbReference>
<reference evidence="16 17" key="1">
    <citation type="submission" date="2020-07" db="EMBL/GenBank/DDBJ databases">
        <authorList>
            <person name="Feng H."/>
        </authorList>
    </citation>
    <scope>NUCLEOTIDE SEQUENCE [LARGE SCALE GENOMIC DNA]</scope>
    <source>
        <strain evidence="17">s-10</strain>
    </source>
</reference>
<dbReference type="InterPro" id="IPR050640">
    <property type="entry name" value="Bact_2-comp_sensor_kinase"/>
</dbReference>
<keyword evidence="8 16" id="KW-0418">Kinase</keyword>
<keyword evidence="6" id="KW-0808">Transferase</keyword>
<proteinExistence type="predicted"/>
<dbReference type="InterPro" id="IPR004358">
    <property type="entry name" value="Sig_transdc_His_kin-like_C"/>
</dbReference>
<keyword evidence="17" id="KW-1185">Reference proteome</keyword>
<dbReference type="AlphaFoldDB" id="A0A7W1WNW1"/>
<evidence type="ECO:0000256" key="11">
    <source>
        <dbReference type="ARBA" id="ARBA00023136"/>
    </source>
</evidence>
<evidence type="ECO:0000256" key="9">
    <source>
        <dbReference type="ARBA" id="ARBA00022840"/>
    </source>
</evidence>
<evidence type="ECO:0000256" key="10">
    <source>
        <dbReference type="ARBA" id="ARBA00023012"/>
    </source>
</evidence>
<keyword evidence="7" id="KW-0547">Nucleotide-binding</keyword>
<dbReference type="Pfam" id="PF06580">
    <property type="entry name" value="His_kinase"/>
    <property type="match status" value="1"/>
</dbReference>
<dbReference type="Gene3D" id="3.30.565.10">
    <property type="entry name" value="Histidine kinase-like ATPase, C-terminal domain"/>
    <property type="match status" value="1"/>
</dbReference>
<keyword evidence="10" id="KW-0902">Two-component regulatory system</keyword>
<evidence type="ECO:0000256" key="3">
    <source>
        <dbReference type="ARBA" id="ARBA00012438"/>
    </source>
</evidence>
<gene>
    <name evidence="16" type="ORF">H1191_03355</name>
</gene>
<dbReference type="Gene3D" id="6.10.340.10">
    <property type="match status" value="1"/>
</dbReference>
<dbReference type="PANTHER" id="PTHR34220:SF7">
    <property type="entry name" value="SENSOR HISTIDINE KINASE YPDA"/>
    <property type="match status" value="1"/>
</dbReference>
<feature type="transmembrane region" description="Helical" evidence="13">
    <location>
        <begin position="304"/>
        <end position="325"/>
    </location>
</feature>
<evidence type="ECO:0000313" key="17">
    <source>
        <dbReference type="Proteomes" id="UP000535491"/>
    </source>
</evidence>
<accession>A0A7W1WNW1</accession>
<evidence type="ECO:0000259" key="14">
    <source>
        <dbReference type="PROSITE" id="PS50109"/>
    </source>
</evidence>
<protein>
    <recommendedName>
        <fullName evidence="3">histidine kinase</fullName>
        <ecNumber evidence="3">2.7.13.3</ecNumber>
    </recommendedName>
</protein>
<comment type="subcellular location">
    <subcellularLocation>
        <location evidence="2">Cell membrane</location>
        <topology evidence="2">Multi-pass membrane protein</topology>
    </subcellularLocation>
</comment>
<evidence type="ECO:0000256" key="2">
    <source>
        <dbReference type="ARBA" id="ARBA00004651"/>
    </source>
</evidence>
<feature type="domain" description="HAMP" evidence="15">
    <location>
        <begin position="326"/>
        <end position="378"/>
    </location>
</feature>
<organism evidence="16 17">
    <name type="scientific">Paenactinomyces guangxiensis</name>
    <dbReference type="NCBI Taxonomy" id="1490290"/>
    <lineage>
        <taxon>Bacteria</taxon>
        <taxon>Bacillati</taxon>
        <taxon>Bacillota</taxon>
        <taxon>Bacilli</taxon>
        <taxon>Bacillales</taxon>
        <taxon>Thermoactinomycetaceae</taxon>
        <taxon>Paenactinomyces</taxon>
    </lineage>
</organism>
<keyword evidence="13" id="KW-1133">Transmembrane helix</keyword>
<evidence type="ECO:0000256" key="1">
    <source>
        <dbReference type="ARBA" id="ARBA00000085"/>
    </source>
</evidence>
<evidence type="ECO:0000256" key="8">
    <source>
        <dbReference type="ARBA" id="ARBA00022777"/>
    </source>
</evidence>
<keyword evidence="12" id="KW-0175">Coiled coil</keyword>
<keyword evidence="5" id="KW-0597">Phosphoprotein</keyword>
<keyword evidence="9" id="KW-0067">ATP-binding</keyword>
<dbReference type="PANTHER" id="PTHR34220">
    <property type="entry name" value="SENSOR HISTIDINE KINASE YPDA"/>
    <property type="match status" value="1"/>
</dbReference>
<dbReference type="SMART" id="SM00387">
    <property type="entry name" value="HATPase_c"/>
    <property type="match status" value="1"/>
</dbReference>
<dbReference type="InterPro" id="IPR003660">
    <property type="entry name" value="HAMP_dom"/>
</dbReference>
<evidence type="ECO:0000256" key="13">
    <source>
        <dbReference type="SAM" id="Phobius"/>
    </source>
</evidence>
<dbReference type="Proteomes" id="UP000535491">
    <property type="component" value="Unassembled WGS sequence"/>
</dbReference>
<evidence type="ECO:0000259" key="15">
    <source>
        <dbReference type="PROSITE" id="PS50885"/>
    </source>
</evidence>
<dbReference type="EC" id="2.7.13.3" evidence="3"/>
<feature type="domain" description="Histidine kinase" evidence="14">
    <location>
        <begin position="485"/>
        <end position="593"/>
    </location>
</feature>
<evidence type="ECO:0000256" key="4">
    <source>
        <dbReference type="ARBA" id="ARBA00022475"/>
    </source>
</evidence>
<feature type="coiled-coil region" evidence="12">
    <location>
        <begin position="366"/>
        <end position="400"/>
    </location>
</feature>
<dbReference type="RefSeq" id="WP_181750585.1">
    <property type="nucleotide sequence ID" value="NZ_JACEIQ010000002.1"/>
</dbReference>
<dbReference type="GO" id="GO:0005524">
    <property type="term" value="F:ATP binding"/>
    <property type="evidence" value="ECO:0007669"/>
    <property type="project" value="UniProtKB-KW"/>
</dbReference>
<sequence>MKALIKKVVARYFLASFKSTILSLFLPIIIVFIMMTGMVSYLLAASQLEENTYKSVNDTVFQTKSYLENRLSDIFEELVVLSNHPDTLSLIAKDPNRISPEDYIKMDHLMDTISSNNPIIESVLIHLHDGKFVLSNHQDFRAKISFSYGEYRDKYNGSPQDYYWRNLHPDDVFHSSGEKNEVVSVFKLIGRKGSKANGILLFNLRRDFFNEVLDDSLLGENGYFVLVNEDGLMAFKTVDREYWMNDEVLKYMQEIKTEKGQFDFEKPSGKKIIVIYDTLGVNKWKIAAVFPEEDILEKVNYIKFVTLLVIIVLMIVAIFLASLIAKFITRPISYLVSNMKKIHGGFLDLKLDIHGASEVGILYKGIRDLVVRVNRLLDQIRKEQETKRQLELAVMQAQMNPHFLYNTLYSIKGLCDMQLHKDASAMVTALSNFFRISISKGQEIITVQEEIDHISNYLFIQEMRYGDDFSYEIDVEPHILKCRMIKLTLQPLVENAIYHGVKQKRGAGRIQVKGYQTGNDLCFEVRDNGAGMAEEKLEEIRGGLITNDPRKLGFGVRSVHERIQIHFGKSYGLRIDSKKGEGTVARIIIPLAEG</sequence>
<dbReference type="PRINTS" id="PR00344">
    <property type="entry name" value="BCTRLSENSOR"/>
</dbReference>
<dbReference type="PROSITE" id="PS50885">
    <property type="entry name" value="HAMP"/>
    <property type="match status" value="1"/>
</dbReference>
<keyword evidence="4" id="KW-1003">Cell membrane</keyword>
<dbReference type="InterPro" id="IPR003594">
    <property type="entry name" value="HATPase_dom"/>
</dbReference>
<evidence type="ECO:0000256" key="7">
    <source>
        <dbReference type="ARBA" id="ARBA00022741"/>
    </source>
</evidence>
<dbReference type="InterPro" id="IPR010559">
    <property type="entry name" value="Sig_transdc_His_kin_internal"/>
</dbReference>
<feature type="transmembrane region" description="Helical" evidence="13">
    <location>
        <begin position="21"/>
        <end position="44"/>
    </location>
</feature>
<comment type="catalytic activity">
    <reaction evidence="1">
        <text>ATP + protein L-histidine = ADP + protein N-phospho-L-histidine.</text>
        <dbReference type="EC" id="2.7.13.3"/>
    </reaction>
</comment>
<evidence type="ECO:0000256" key="6">
    <source>
        <dbReference type="ARBA" id="ARBA00022679"/>
    </source>
</evidence>
<dbReference type="InterPro" id="IPR036890">
    <property type="entry name" value="HATPase_C_sf"/>
</dbReference>
<dbReference type="EMBL" id="JACEIQ010000002">
    <property type="protein sequence ID" value="MBA4493344.1"/>
    <property type="molecule type" value="Genomic_DNA"/>
</dbReference>